<accession>A0A9X9LHR5</accession>
<protein>
    <submittedName>
        <fullName evidence="1">Uncharacterized protein</fullName>
    </submittedName>
</protein>
<name>A0A9X9LHR5_GULGU</name>
<reference evidence="1 2" key="1">
    <citation type="submission" date="2018-10" db="EMBL/GenBank/DDBJ databases">
        <authorList>
            <person name="Ekblom R."/>
            <person name="Jareborg N."/>
        </authorList>
    </citation>
    <scope>NUCLEOTIDE SEQUENCE [LARGE SCALE GENOMIC DNA]</scope>
    <source>
        <tissue evidence="1">Muscle</tissue>
    </source>
</reference>
<feature type="non-terminal residue" evidence="1">
    <location>
        <position position="1"/>
    </location>
</feature>
<evidence type="ECO:0000313" key="2">
    <source>
        <dbReference type="Proteomes" id="UP000269945"/>
    </source>
</evidence>
<dbReference type="AlphaFoldDB" id="A0A9X9LHR5"/>
<evidence type="ECO:0000313" key="1">
    <source>
        <dbReference type="EMBL" id="VCW68505.1"/>
    </source>
</evidence>
<sequence>LGDVENWKEHGSCHRNNNQNSWANYKLTACLAPLREHRPQGYPGIWEKQASVKEAQDSSICSFTDLGQMPALRSMWAEPCSPDREQNWRGQALPSLVYLSGTKTALSC</sequence>
<comment type="caution">
    <text evidence="1">The sequence shown here is derived from an EMBL/GenBank/DDBJ whole genome shotgun (WGS) entry which is preliminary data.</text>
</comment>
<gene>
    <name evidence="1" type="ORF">BN2614_LOCUS3</name>
</gene>
<dbReference type="Proteomes" id="UP000269945">
    <property type="component" value="Unassembled WGS sequence"/>
</dbReference>
<organism evidence="1 2">
    <name type="scientific">Gulo gulo</name>
    <name type="common">Wolverine</name>
    <name type="synonym">Gluton</name>
    <dbReference type="NCBI Taxonomy" id="48420"/>
    <lineage>
        <taxon>Eukaryota</taxon>
        <taxon>Metazoa</taxon>
        <taxon>Chordata</taxon>
        <taxon>Craniata</taxon>
        <taxon>Vertebrata</taxon>
        <taxon>Euteleostomi</taxon>
        <taxon>Mammalia</taxon>
        <taxon>Eutheria</taxon>
        <taxon>Laurasiatheria</taxon>
        <taxon>Carnivora</taxon>
        <taxon>Caniformia</taxon>
        <taxon>Musteloidea</taxon>
        <taxon>Mustelidae</taxon>
        <taxon>Guloninae</taxon>
        <taxon>Gulo</taxon>
    </lineage>
</organism>
<proteinExistence type="predicted"/>
<keyword evidence="2" id="KW-1185">Reference proteome</keyword>
<dbReference type="EMBL" id="CYRY02003958">
    <property type="protein sequence ID" value="VCW68505.1"/>
    <property type="molecule type" value="Genomic_DNA"/>
</dbReference>